<feature type="region of interest" description="Disordered" evidence="1">
    <location>
        <begin position="170"/>
        <end position="189"/>
    </location>
</feature>
<dbReference type="EMBL" id="JAKJXO020000009">
    <property type="protein sequence ID" value="KAL1600704.1"/>
    <property type="molecule type" value="Genomic_DNA"/>
</dbReference>
<keyword evidence="3" id="KW-1185">Reference proteome</keyword>
<reference evidence="2 3" key="1">
    <citation type="submission" date="2024-02" db="EMBL/GenBank/DDBJ databases">
        <title>De novo assembly and annotation of 12 fungi associated with fruit tree decline syndrome in Ontario, Canada.</title>
        <authorList>
            <person name="Sulman M."/>
            <person name="Ellouze W."/>
            <person name="Ilyukhin E."/>
        </authorList>
    </citation>
    <scope>NUCLEOTIDE SEQUENCE [LARGE SCALE GENOMIC DNA]</scope>
    <source>
        <strain evidence="2 3">M42-189</strain>
    </source>
</reference>
<name>A0ABR3R975_9PLEO</name>
<comment type="caution">
    <text evidence="2">The sequence shown here is derived from an EMBL/GenBank/DDBJ whole genome shotgun (WGS) entry which is preliminary data.</text>
</comment>
<dbReference type="Proteomes" id="UP001521785">
    <property type="component" value="Unassembled WGS sequence"/>
</dbReference>
<organism evidence="2 3">
    <name type="scientific">Paraconiothyrium brasiliense</name>
    <dbReference type="NCBI Taxonomy" id="300254"/>
    <lineage>
        <taxon>Eukaryota</taxon>
        <taxon>Fungi</taxon>
        <taxon>Dikarya</taxon>
        <taxon>Ascomycota</taxon>
        <taxon>Pezizomycotina</taxon>
        <taxon>Dothideomycetes</taxon>
        <taxon>Pleosporomycetidae</taxon>
        <taxon>Pleosporales</taxon>
        <taxon>Massarineae</taxon>
        <taxon>Didymosphaeriaceae</taxon>
        <taxon>Paraconiothyrium</taxon>
    </lineage>
</organism>
<gene>
    <name evidence="2" type="ORF">SLS60_007092</name>
</gene>
<evidence type="ECO:0000256" key="1">
    <source>
        <dbReference type="SAM" id="MobiDB-lite"/>
    </source>
</evidence>
<sequence length="189" mass="21963">MPPEDFRRFKEDLREETKKFTKLLHDACILIIANHIRNDPRKDAEVKSMEDDDWRKGGYLEVGKISTKYIDNNQPGEVGVALYYEGDNTFPFNINKTHPQWLHFIYNRCEKLELTEHDMEPEDEKFDPESPDSLSIDGQVVKAVRDFTDPHNEAYSCQIVYRFEAPRKNEADIPAPEDESVDEITASPA</sequence>
<accession>A0ABR3R975</accession>
<evidence type="ECO:0000313" key="2">
    <source>
        <dbReference type="EMBL" id="KAL1600704.1"/>
    </source>
</evidence>
<protein>
    <submittedName>
        <fullName evidence="2">Uncharacterized protein</fullName>
    </submittedName>
</protein>
<evidence type="ECO:0000313" key="3">
    <source>
        <dbReference type="Proteomes" id="UP001521785"/>
    </source>
</evidence>
<proteinExistence type="predicted"/>